<dbReference type="AlphaFoldDB" id="A0A0N4WSM2"/>
<proteinExistence type="predicted"/>
<dbReference type="WBParaSite" id="HPLM_0001454501-mRNA-1">
    <property type="protein sequence ID" value="HPLM_0001454501-mRNA-1"/>
    <property type="gene ID" value="HPLM_0001454501"/>
</dbReference>
<accession>A0A0N4WSM2</accession>
<evidence type="ECO:0000313" key="1">
    <source>
        <dbReference type="WBParaSite" id="HPLM_0001454501-mRNA-1"/>
    </source>
</evidence>
<organism evidence="1">
    <name type="scientific">Haemonchus placei</name>
    <name type="common">Barber's pole worm</name>
    <dbReference type="NCBI Taxonomy" id="6290"/>
    <lineage>
        <taxon>Eukaryota</taxon>
        <taxon>Metazoa</taxon>
        <taxon>Ecdysozoa</taxon>
        <taxon>Nematoda</taxon>
        <taxon>Chromadorea</taxon>
        <taxon>Rhabditida</taxon>
        <taxon>Rhabditina</taxon>
        <taxon>Rhabditomorpha</taxon>
        <taxon>Strongyloidea</taxon>
        <taxon>Trichostrongylidae</taxon>
        <taxon>Haemonchus</taxon>
    </lineage>
</organism>
<reference evidence="1" key="1">
    <citation type="submission" date="2017-02" db="UniProtKB">
        <authorList>
            <consortium name="WormBaseParasite"/>
        </authorList>
    </citation>
    <scope>IDENTIFICATION</scope>
</reference>
<name>A0A0N4WSM2_HAEPC</name>
<protein>
    <submittedName>
        <fullName evidence="1">Secreted protein</fullName>
    </submittedName>
</protein>
<sequence length="83" mass="9085">LSPARLARGSCPVSVAKWISSVELALVMKMRANLSFPSIDIEEGPIPCALSIYREWYCSTMRKGYAPKSVTCQDCSSITTPIT</sequence>